<dbReference type="AlphaFoldDB" id="A0A9W8E4B9"/>
<dbReference type="Proteomes" id="UP001151582">
    <property type="component" value="Unassembled WGS sequence"/>
</dbReference>
<name>A0A9W8E4B9_9FUNG</name>
<dbReference type="SUPFAM" id="SSF46938">
    <property type="entry name" value="CRAL/TRIO N-terminal domain"/>
    <property type="match status" value="1"/>
</dbReference>
<evidence type="ECO:0000313" key="3">
    <source>
        <dbReference type="Proteomes" id="UP001151582"/>
    </source>
</evidence>
<sequence length="312" mass="35266">MTPTTTVPASTGTSHVPCLVPPTRFLRIPRDPLTSEQTEMLGQFEQQLPDLLARLPEQDQAKHQRFCTRPCLLRYLRANKWSLARAQTGLEKTLQWRSEYRPDEITPDEIEHESIKGKMYVNGYDLFGRAVIYMRQRLNHTNEAKSQMRHLVFTLERAVQILPQTPDETPESLTLVIDCEGWSMSNSVPLGTARETLHILGAHYPERLGVALILNAPWLFWTFFKLVSPFIDPVTRQKIQFVDLTTQQSIPLNSFSSFEIITYDAAKGAERDAMNKADSAAASPSVSDLAAQLVARNQNRENVPFAQTLSGA</sequence>
<accession>A0A9W8E4B9</accession>
<dbReference type="SMART" id="SM01100">
    <property type="entry name" value="CRAL_TRIO_N"/>
    <property type="match status" value="1"/>
</dbReference>
<comment type="caution">
    <text evidence="2">The sequence shown here is derived from an EMBL/GenBank/DDBJ whole genome shotgun (WGS) entry which is preliminary data.</text>
</comment>
<dbReference type="OrthoDB" id="75724at2759"/>
<dbReference type="Pfam" id="PF03765">
    <property type="entry name" value="CRAL_TRIO_N"/>
    <property type="match status" value="1"/>
</dbReference>
<dbReference type="Pfam" id="PF00650">
    <property type="entry name" value="CRAL_TRIO"/>
    <property type="match status" value="1"/>
</dbReference>
<evidence type="ECO:0000313" key="2">
    <source>
        <dbReference type="EMBL" id="KAJ1967230.1"/>
    </source>
</evidence>
<keyword evidence="3" id="KW-1185">Reference proteome</keyword>
<dbReference type="InterPro" id="IPR001251">
    <property type="entry name" value="CRAL-TRIO_dom"/>
</dbReference>
<gene>
    <name evidence="2" type="ORF">H4R34_006412</name>
</gene>
<evidence type="ECO:0000259" key="1">
    <source>
        <dbReference type="PROSITE" id="PS50191"/>
    </source>
</evidence>
<dbReference type="InterPro" id="IPR052578">
    <property type="entry name" value="PI_Transfer_CRAL-TRIO"/>
</dbReference>
<dbReference type="PANTHER" id="PTHR45824">
    <property type="entry name" value="GH16843P"/>
    <property type="match status" value="1"/>
</dbReference>
<organism evidence="2 3">
    <name type="scientific">Dimargaris verticillata</name>
    <dbReference type="NCBI Taxonomy" id="2761393"/>
    <lineage>
        <taxon>Eukaryota</taxon>
        <taxon>Fungi</taxon>
        <taxon>Fungi incertae sedis</taxon>
        <taxon>Zoopagomycota</taxon>
        <taxon>Kickxellomycotina</taxon>
        <taxon>Dimargaritomycetes</taxon>
        <taxon>Dimargaritales</taxon>
        <taxon>Dimargaritaceae</taxon>
        <taxon>Dimargaris</taxon>
    </lineage>
</organism>
<feature type="non-terminal residue" evidence="2">
    <location>
        <position position="312"/>
    </location>
</feature>
<dbReference type="PROSITE" id="PS50191">
    <property type="entry name" value="CRAL_TRIO"/>
    <property type="match status" value="1"/>
</dbReference>
<dbReference type="InterPro" id="IPR011074">
    <property type="entry name" value="CRAL/TRIO_N_dom"/>
</dbReference>
<feature type="domain" description="CRAL-TRIO" evidence="1">
    <location>
        <begin position="103"/>
        <end position="275"/>
    </location>
</feature>
<dbReference type="PANTHER" id="PTHR45824:SF29">
    <property type="entry name" value="GH16843P"/>
    <property type="match status" value="1"/>
</dbReference>
<proteinExistence type="predicted"/>
<dbReference type="GO" id="GO:0008526">
    <property type="term" value="F:phosphatidylinositol transfer activity"/>
    <property type="evidence" value="ECO:0007669"/>
    <property type="project" value="TreeGrafter"/>
</dbReference>
<dbReference type="SUPFAM" id="SSF52087">
    <property type="entry name" value="CRAL/TRIO domain"/>
    <property type="match status" value="1"/>
</dbReference>
<dbReference type="CDD" id="cd00170">
    <property type="entry name" value="SEC14"/>
    <property type="match status" value="1"/>
</dbReference>
<dbReference type="Gene3D" id="3.40.525.10">
    <property type="entry name" value="CRAL-TRIO lipid binding domain"/>
    <property type="match status" value="1"/>
</dbReference>
<protein>
    <recommendedName>
        <fullName evidence="1">CRAL-TRIO domain-containing protein</fullName>
    </recommendedName>
</protein>
<reference evidence="2" key="1">
    <citation type="submission" date="2022-07" db="EMBL/GenBank/DDBJ databases">
        <title>Phylogenomic reconstructions and comparative analyses of Kickxellomycotina fungi.</title>
        <authorList>
            <person name="Reynolds N.K."/>
            <person name="Stajich J.E."/>
            <person name="Barry K."/>
            <person name="Grigoriev I.V."/>
            <person name="Crous P."/>
            <person name="Smith M.E."/>
        </authorList>
    </citation>
    <scope>NUCLEOTIDE SEQUENCE</scope>
    <source>
        <strain evidence="2">RSA 567</strain>
    </source>
</reference>
<dbReference type="InterPro" id="IPR036865">
    <property type="entry name" value="CRAL-TRIO_dom_sf"/>
</dbReference>
<dbReference type="EMBL" id="JANBQB010002397">
    <property type="protein sequence ID" value="KAJ1967230.1"/>
    <property type="molecule type" value="Genomic_DNA"/>
</dbReference>
<dbReference type="InterPro" id="IPR036273">
    <property type="entry name" value="CRAL/TRIO_N_dom_sf"/>
</dbReference>
<dbReference type="SMART" id="SM00516">
    <property type="entry name" value="SEC14"/>
    <property type="match status" value="1"/>
</dbReference>